<reference evidence="3 4" key="1">
    <citation type="journal article" date="2013" name="BMC Genomics">
        <title>Reconstruction of the lipid metabolism for the microalga Monoraphidium neglectum from its genome sequence reveals characteristics suitable for biofuel production.</title>
        <authorList>
            <person name="Bogen C."/>
            <person name="Al-Dilaimi A."/>
            <person name="Albersmeier A."/>
            <person name="Wichmann J."/>
            <person name="Grundmann M."/>
            <person name="Rupp O."/>
            <person name="Lauersen K.J."/>
            <person name="Blifernez-Klassen O."/>
            <person name="Kalinowski J."/>
            <person name="Goesmann A."/>
            <person name="Mussgnug J.H."/>
            <person name="Kruse O."/>
        </authorList>
    </citation>
    <scope>NUCLEOTIDE SEQUENCE [LARGE SCALE GENOMIC DNA]</scope>
    <source>
        <strain evidence="3 4">SAG 48.87</strain>
    </source>
</reference>
<proteinExistence type="predicted"/>
<evidence type="ECO:0000256" key="2">
    <source>
        <dbReference type="SAM" id="Phobius"/>
    </source>
</evidence>
<sequence>MQGAVMRLQHSSVLPRTGGSRAQQQRRVLAGAARTQRPGHQQQDAAGHSQQQRAAALSLAAAPALAALAAPLAALAEEAAVEAAAAPAAEEVSPAFYALAFSPIVIYGLFTVFRAKVNPKANIGDLLYIIGAVAVFGNIVSILIFKTRFF</sequence>
<name>A0A0D2MH34_9CHLO</name>
<gene>
    <name evidence="3" type="ORF">MNEG_13591</name>
</gene>
<feature type="compositionally biased region" description="Low complexity" evidence="1">
    <location>
        <begin position="39"/>
        <end position="51"/>
    </location>
</feature>
<evidence type="ECO:0000313" key="3">
    <source>
        <dbReference type="EMBL" id="KIY94370.1"/>
    </source>
</evidence>
<feature type="region of interest" description="Disordered" evidence="1">
    <location>
        <begin position="1"/>
        <end position="51"/>
    </location>
</feature>
<keyword evidence="4" id="KW-1185">Reference proteome</keyword>
<feature type="compositionally biased region" description="Polar residues" evidence="1">
    <location>
        <begin position="9"/>
        <end position="26"/>
    </location>
</feature>
<dbReference type="OrthoDB" id="546340at2759"/>
<organism evidence="3 4">
    <name type="scientific">Monoraphidium neglectum</name>
    <dbReference type="NCBI Taxonomy" id="145388"/>
    <lineage>
        <taxon>Eukaryota</taxon>
        <taxon>Viridiplantae</taxon>
        <taxon>Chlorophyta</taxon>
        <taxon>core chlorophytes</taxon>
        <taxon>Chlorophyceae</taxon>
        <taxon>CS clade</taxon>
        <taxon>Sphaeropleales</taxon>
        <taxon>Selenastraceae</taxon>
        <taxon>Monoraphidium</taxon>
    </lineage>
</organism>
<feature type="transmembrane region" description="Helical" evidence="2">
    <location>
        <begin position="54"/>
        <end position="75"/>
    </location>
</feature>
<accession>A0A0D2MH34</accession>
<keyword evidence="2" id="KW-0812">Transmembrane</keyword>
<keyword evidence="2" id="KW-1133">Transmembrane helix</keyword>
<dbReference type="AlphaFoldDB" id="A0A0D2MH34"/>
<keyword evidence="2" id="KW-0472">Membrane</keyword>
<dbReference type="RefSeq" id="XP_013893390.1">
    <property type="nucleotide sequence ID" value="XM_014037936.1"/>
</dbReference>
<evidence type="ECO:0000313" key="4">
    <source>
        <dbReference type="Proteomes" id="UP000054498"/>
    </source>
</evidence>
<protein>
    <submittedName>
        <fullName evidence="3">Uncharacterized protein</fullName>
    </submittedName>
</protein>
<evidence type="ECO:0000256" key="1">
    <source>
        <dbReference type="SAM" id="MobiDB-lite"/>
    </source>
</evidence>
<dbReference type="Proteomes" id="UP000054498">
    <property type="component" value="Unassembled WGS sequence"/>
</dbReference>
<dbReference type="GeneID" id="25731069"/>
<feature type="transmembrane region" description="Helical" evidence="2">
    <location>
        <begin position="95"/>
        <end position="113"/>
    </location>
</feature>
<dbReference type="KEGG" id="mng:MNEG_13591"/>
<dbReference type="EMBL" id="KK104141">
    <property type="protein sequence ID" value="KIY94370.1"/>
    <property type="molecule type" value="Genomic_DNA"/>
</dbReference>
<feature type="transmembrane region" description="Helical" evidence="2">
    <location>
        <begin position="125"/>
        <end position="145"/>
    </location>
</feature>